<dbReference type="InterPro" id="IPR001036">
    <property type="entry name" value="Acrflvin-R"/>
</dbReference>
<dbReference type="Proteomes" id="UP000319836">
    <property type="component" value="Unassembled WGS sequence"/>
</dbReference>
<keyword evidence="4" id="KW-0997">Cell inner membrane</keyword>
<dbReference type="SUPFAM" id="SSF82714">
    <property type="entry name" value="Multidrug efflux transporter AcrB TolC docking domain, DN and DC subdomains"/>
    <property type="match status" value="2"/>
</dbReference>
<evidence type="ECO:0000256" key="8">
    <source>
        <dbReference type="SAM" id="Phobius"/>
    </source>
</evidence>
<dbReference type="Gene3D" id="3.30.70.1320">
    <property type="entry name" value="Multidrug efflux transporter AcrB pore domain like"/>
    <property type="match status" value="1"/>
</dbReference>
<feature type="transmembrane region" description="Helical" evidence="8">
    <location>
        <begin position="926"/>
        <end position="947"/>
    </location>
</feature>
<dbReference type="PANTHER" id="PTHR32063">
    <property type="match status" value="1"/>
</dbReference>
<keyword evidence="2" id="KW-0813">Transport</keyword>
<evidence type="ECO:0000256" key="3">
    <source>
        <dbReference type="ARBA" id="ARBA00022475"/>
    </source>
</evidence>
<keyword evidence="3" id="KW-1003">Cell membrane</keyword>
<dbReference type="GO" id="GO:0042910">
    <property type="term" value="F:xenobiotic transmembrane transporter activity"/>
    <property type="evidence" value="ECO:0007669"/>
    <property type="project" value="TreeGrafter"/>
</dbReference>
<feature type="transmembrane region" description="Helical" evidence="8">
    <location>
        <begin position="359"/>
        <end position="379"/>
    </location>
</feature>
<feature type="transmembrane region" description="Helical" evidence="8">
    <location>
        <begin position="333"/>
        <end position="352"/>
    </location>
</feature>
<feature type="transmembrane region" description="Helical" evidence="8">
    <location>
        <begin position="430"/>
        <end position="450"/>
    </location>
</feature>
<dbReference type="Gene3D" id="3.30.70.1430">
    <property type="entry name" value="Multidrug efflux transporter AcrB pore domain"/>
    <property type="match status" value="2"/>
</dbReference>
<evidence type="ECO:0000259" key="9">
    <source>
        <dbReference type="PROSITE" id="PS50156"/>
    </source>
</evidence>
<proteinExistence type="predicted"/>
<accession>A0A538U4M1</accession>
<dbReference type="PRINTS" id="PR00702">
    <property type="entry name" value="ACRIFLAVINRP"/>
</dbReference>
<feature type="transmembrane region" description="Helical" evidence="8">
    <location>
        <begin position="1003"/>
        <end position="1029"/>
    </location>
</feature>
<feature type="transmembrane region" description="Helical" evidence="8">
    <location>
        <begin position="462"/>
        <end position="489"/>
    </location>
</feature>
<feature type="transmembrane region" description="Helical" evidence="8">
    <location>
        <begin position="12"/>
        <end position="32"/>
    </location>
</feature>
<dbReference type="AlphaFoldDB" id="A0A538U4M1"/>
<feature type="transmembrane region" description="Helical" evidence="8">
    <location>
        <begin position="550"/>
        <end position="569"/>
    </location>
</feature>
<dbReference type="FunFam" id="1.20.1640.10:FF:000001">
    <property type="entry name" value="Efflux pump membrane transporter"/>
    <property type="match status" value="1"/>
</dbReference>
<protein>
    <submittedName>
        <fullName evidence="10">Efflux RND transporter permease subunit</fullName>
    </submittedName>
</protein>
<feature type="transmembrane region" description="Helical" evidence="8">
    <location>
        <begin position="385"/>
        <end position="409"/>
    </location>
</feature>
<evidence type="ECO:0000256" key="5">
    <source>
        <dbReference type="ARBA" id="ARBA00022692"/>
    </source>
</evidence>
<dbReference type="InterPro" id="IPR000731">
    <property type="entry name" value="SSD"/>
</dbReference>
<dbReference type="Pfam" id="PF00873">
    <property type="entry name" value="ACR_tran"/>
    <property type="match status" value="1"/>
</dbReference>
<dbReference type="SUPFAM" id="SSF82693">
    <property type="entry name" value="Multidrug efflux transporter AcrB pore domain, PN1, PN2, PC1 and PC2 subdomains"/>
    <property type="match status" value="3"/>
</dbReference>
<evidence type="ECO:0000256" key="4">
    <source>
        <dbReference type="ARBA" id="ARBA00022519"/>
    </source>
</evidence>
<feature type="domain" description="SSD" evidence="9">
    <location>
        <begin position="362"/>
        <end position="487"/>
    </location>
</feature>
<comment type="subcellular location">
    <subcellularLocation>
        <location evidence="1">Cell membrane</location>
        <topology evidence="1">Multi-pass membrane protein</topology>
    </subcellularLocation>
</comment>
<sequence>MKLSEVSVQRPVFAAVLSLAILLFGVISLLRLPVREYPDVESPVVSVTTFYRGASPQTVETEITDVLEEQLATIEGVKLITSSSREQGSVITIEFQLNRNVDEAANDVRDRVSRIRGQLPSEVDDPIVAKQDVNAQPIIWLSLNGSRYSLLELSEAANNILTEKIQRLDGVGAVFVGAERKYAMRVWLDPQRLAAHGLTVAEVEQAVRSGNAEIPSGRVEGRGREFAVRTRGDLATPEEFAAIVVAQQGDRPVRLGDVADVRVGAEDDRTVARYNSVPSVGLGIVKQQKASTVEVAHNIHQALPALRRLLPPGMNLEVAYDSSVFIEDSIHEVLVSLGVAFLLVLLVIFLFLGSVRATLIPVVAIPVSLIGTFTVVYFLGFTINILTLLAMVLAIGLVVDDAIIMLENIYRHMEMGKSRVRATLDGAQEIGFAILATTIALVAVFVPVAFLTGRVGRLFNEFGIAVAVSVLISGFVALSLTPMLCSLLLKRVAGAHMHEEDQLDAPAVDAVSTEAESRAGGWRDGFNRFFHGLHVHYERLLRGALAHRRAVMIAAAFVVLTIGALFVLLPKELVPTEDRGMVFTVVLAPEGSTLDYTDRYMRQVEAIYQHMPGVAAFFSAVGLGFGGPGRVTDGFMFVRLKPYNQRKLTQQQIVGMLFPQLMGIPGVLAIPINLPSLGGGFGSPVQFVLQADTYEDLQRAIGPFMMEAQKLGYLLNMNTDLKLNTPQLEIEIDRDRASALGVSVTDIGTTLQTLLGGREVTRFKRGNKQYEVMLQVRPQERSSPEAIEALYLRGREGLVQMASVVKVKEKVAAKELNHFDRVRSATVSANLPPGVTIGKAIGDLRAIARRTLPPSIRTDLAGESREFEESSGGLYWLFVVALAFIFLVLSAQFESFVHPLSILFSVPLAVFGALLTLFVFRASLNIYSQIGLIMLIGLVTKNAILIVEYSNQRRARGEDLIDAVVRASRIRLRPILMTTMTTILGVLPIALGLGASADSRKPLGLAVVGGLLFSMLLTLVMVPVVYTLLARWAPARAQESRVEVEPIPGAAAQPARPK</sequence>
<dbReference type="EMBL" id="VBPA01000172">
    <property type="protein sequence ID" value="TMQ70842.1"/>
    <property type="molecule type" value="Genomic_DNA"/>
</dbReference>
<dbReference type="SUPFAM" id="SSF82866">
    <property type="entry name" value="Multidrug efflux transporter AcrB transmembrane domain"/>
    <property type="match status" value="2"/>
</dbReference>
<dbReference type="InterPro" id="IPR027463">
    <property type="entry name" value="AcrB_DN_DC_subdom"/>
</dbReference>
<dbReference type="Gene3D" id="3.30.2090.10">
    <property type="entry name" value="Multidrug efflux transporter AcrB TolC docking domain, DN and DC subdomains"/>
    <property type="match status" value="2"/>
</dbReference>
<dbReference type="PROSITE" id="PS50156">
    <property type="entry name" value="SSD"/>
    <property type="match status" value="1"/>
</dbReference>
<feature type="transmembrane region" description="Helical" evidence="8">
    <location>
        <begin position="874"/>
        <end position="893"/>
    </location>
</feature>
<keyword evidence="6 8" id="KW-1133">Transmembrane helix</keyword>
<dbReference type="Gene3D" id="1.20.1640.10">
    <property type="entry name" value="Multidrug efflux transporter AcrB transmembrane domain"/>
    <property type="match status" value="2"/>
</dbReference>
<dbReference type="GO" id="GO:0005886">
    <property type="term" value="C:plasma membrane"/>
    <property type="evidence" value="ECO:0007669"/>
    <property type="project" value="UniProtKB-SubCell"/>
</dbReference>
<gene>
    <name evidence="10" type="ORF">E6K80_07275</name>
</gene>
<keyword evidence="5 8" id="KW-0812">Transmembrane</keyword>
<feature type="transmembrane region" description="Helical" evidence="8">
    <location>
        <begin position="975"/>
        <end position="997"/>
    </location>
</feature>
<name>A0A538U4M1_UNCEI</name>
<evidence type="ECO:0000256" key="7">
    <source>
        <dbReference type="ARBA" id="ARBA00023136"/>
    </source>
</evidence>
<comment type="caution">
    <text evidence="10">The sequence shown here is derived from an EMBL/GenBank/DDBJ whole genome shotgun (WGS) entry which is preliminary data.</text>
</comment>
<evidence type="ECO:0000256" key="1">
    <source>
        <dbReference type="ARBA" id="ARBA00004651"/>
    </source>
</evidence>
<feature type="transmembrane region" description="Helical" evidence="8">
    <location>
        <begin position="900"/>
        <end position="920"/>
    </location>
</feature>
<dbReference type="PANTHER" id="PTHR32063:SF28">
    <property type="entry name" value="BLR2861 PROTEIN"/>
    <property type="match status" value="1"/>
</dbReference>
<evidence type="ECO:0000256" key="2">
    <source>
        <dbReference type="ARBA" id="ARBA00022448"/>
    </source>
</evidence>
<evidence type="ECO:0000256" key="6">
    <source>
        <dbReference type="ARBA" id="ARBA00022989"/>
    </source>
</evidence>
<reference evidence="10 11" key="1">
    <citation type="journal article" date="2019" name="Nat. Microbiol.">
        <title>Mediterranean grassland soil C-N compound turnover is dependent on rainfall and depth, and is mediated by genomically divergent microorganisms.</title>
        <authorList>
            <person name="Diamond S."/>
            <person name="Andeer P.F."/>
            <person name="Li Z."/>
            <person name="Crits-Christoph A."/>
            <person name="Burstein D."/>
            <person name="Anantharaman K."/>
            <person name="Lane K.R."/>
            <person name="Thomas B.C."/>
            <person name="Pan C."/>
            <person name="Northen T.R."/>
            <person name="Banfield J.F."/>
        </authorList>
    </citation>
    <scope>NUCLEOTIDE SEQUENCE [LARGE SCALE GENOMIC DNA]</scope>
    <source>
        <strain evidence="10">WS_10</strain>
    </source>
</reference>
<organism evidence="10 11">
    <name type="scientific">Eiseniibacteriota bacterium</name>
    <dbReference type="NCBI Taxonomy" id="2212470"/>
    <lineage>
        <taxon>Bacteria</taxon>
        <taxon>Candidatus Eiseniibacteriota</taxon>
    </lineage>
</organism>
<dbReference type="Gene3D" id="3.30.70.1440">
    <property type="entry name" value="Multidrug efflux transporter AcrB pore domain"/>
    <property type="match status" value="1"/>
</dbReference>
<evidence type="ECO:0000313" key="10">
    <source>
        <dbReference type="EMBL" id="TMQ70842.1"/>
    </source>
</evidence>
<keyword evidence="7 8" id="KW-0472">Membrane</keyword>
<evidence type="ECO:0000313" key="11">
    <source>
        <dbReference type="Proteomes" id="UP000319836"/>
    </source>
</evidence>